<keyword evidence="7" id="KW-0274">FAD</keyword>
<dbReference type="Pfam" id="PF02424">
    <property type="entry name" value="ApbE"/>
    <property type="match status" value="1"/>
</dbReference>
<gene>
    <name evidence="12" type="ORF">QF118_12950</name>
</gene>
<feature type="signal peptide" evidence="11">
    <location>
        <begin position="1"/>
        <end position="22"/>
    </location>
</feature>
<evidence type="ECO:0000256" key="10">
    <source>
        <dbReference type="ARBA" id="ARBA00048540"/>
    </source>
</evidence>
<keyword evidence="6" id="KW-0479">Metal-binding</keyword>
<evidence type="ECO:0000256" key="3">
    <source>
        <dbReference type="ARBA" id="ARBA00016337"/>
    </source>
</evidence>
<dbReference type="GO" id="GO:0016740">
    <property type="term" value="F:transferase activity"/>
    <property type="evidence" value="ECO:0007669"/>
    <property type="project" value="UniProtKB-KW"/>
</dbReference>
<keyword evidence="11" id="KW-0732">Signal</keyword>
<organism evidence="12 13">
    <name type="scientific">Tropicibacter oceani</name>
    <dbReference type="NCBI Taxonomy" id="3058420"/>
    <lineage>
        <taxon>Bacteria</taxon>
        <taxon>Pseudomonadati</taxon>
        <taxon>Pseudomonadota</taxon>
        <taxon>Alphaproteobacteria</taxon>
        <taxon>Rhodobacterales</taxon>
        <taxon>Roseobacteraceae</taxon>
        <taxon>Tropicibacter</taxon>
    </lineage>
</organism>
<evidence type="ECO:0000256" key="1">
    <source>
        <dbReference type="ARBA" id="ARBA00001946"/>
    </source>
</evidence>
<proteinExistence type="predicted"/>
<dbReference type="InterPro" id="IPR003374">
    <property type="entry name" value="ApbE-like_sf"/>
</dbReference>
<dbReference type="RefSeq" id="WP_282299471.1">
    <property type="nucleotide sequence ID" value="NZ_CP124616.1"/>
</dbReference>
<evidence type="ECO:0000313" key="12">
    <source>
        <dbReference type="EMBL" id="WGW02841.1"/>
    </source>
</evidence>
<dbReference type="PANTHER" id="PTHR30040:SF2">
    <property type="entry name" value="FAD:PROTEIN FMN TRANSFERASE"/>
    <property type="match status" value="1"/>
</dbReference>
<sequence>MNRRRFLTLAAAFACAPRFAHAATWQGRALGAEVSVTLSGPRDAVDPALAAIPRKLEQIEDLFSLYRPNSVLARLNRDGAAVAPGLFTQLLDQVSQAHDLTDGLFDPTVQPLWKALARGTDPAPARALIGWNRVRRDVGGRVRLGSGQALTLNGIAQGFATDLIRSDLQAQGFDRALIDIGEIAALGGPYRLGLQDPEFGVIGQRVLTAGAIASSSPGALSLGTQAHILGPQGQPPLWSTVSIEAQSATLADALSTAAVFLPVERLRRLKDQAQLRRITLVDHDGNLRTIQGS</sequence>
<evidence type="ECO:0000256" key="6">
    <source>
        <dbReference type="ARBA" id="ARBA00022723"/>
    </source>
</evidence>
<dbReference type="Proteomes" id="UP001241605">
    <property type="component" value="Chromosome"/>
</dbReference>
<comment type="cofactor">
    <cofactor evidence="1">
        <name>Mg(2+)</name>
        <dbReference type="ChEBI" id="CHEBI:18420"/>
    </cofactor>
</comment>
<evidence type="ECO:0000256" key="9">
    <source>
        <dbReference type="ARBA" id="ARBA00031306"/>
    </source>
</evidence>
<evidence type="ECO:0000256" key="4">
    <source>
        <dbReference type="ARBA" id="ARBA00022630"/>
    </source>
</evidence>
<evidence type="ECO:0000256" key="7">
    <source>
        <dbReference type="ARBA" id="ARBA00022827"/>
    </source>
</evidence>
<evidence type="ECO:0000313" key="13">
    <source>
        <dbReference type="Proteomes" id="UP001241605"/>
    </source>
</evidence>
<evidence type="ECO:0000256" key="11">
    <source>
        <dbReference type="SAM" id="SignalP"/>
    </source>
</evidence>
<name>A0ABY8QFP9_9RHOB</name>
<evidence type="ECO:0000256" key="2">
    <source>
        <dbReference type="ARBA" id="ARBA00011955"/>
    </source>
</evidence>
<protein>
    <recommendedName>
        <fullName evidence="3">FAD:protein FMN transferase</fullName>
        <ecNumber evidence="2">2.7.1.180</ecNumber>
    </recommendedName>
    <alternativeName>
        <fullName evidence="9">Flavin transferase</fullName>
    </alternativeName>
</protein>
<evidence type="ECO:0000256" key="5">
    <source>
        <dbReference type="ARBA" id="ARBA00022679"/>
    </source>
</evidence>
<accession>A0ABY8QFP9</accession>
<keyword evidence="13" id="KW-1185">Reference proteome</keyword>
<dbReference type="Gene3D" id="3.10.520.10">
    <property type="entry name" value="ApbE-like domains"/>
    <property type="match status" value="1"/>
</dbReference>
<reference evidence="12 13" key="1">
    <citation type="submission" date="2023-05" db="EMBL/GenBank/DDBJ databases">
        <title>YMD87, complete Genome.</title>
        <authorList>
            <person name="Zhang J."/>
            <person name="Xu X."/>
        </authorList>
    </citation>
    <scope>NUCLEOTIDE SEQUENCE [LARGE SCALE GENOMIC DNA]</scope>
    <source>
        <strain evidence="12 13">YMD87</strain>
    </source>
</reference>
<feature type="chain" id="PRO_5046566256" description="FAD:protein FMN transferase" evidence="11">
    <location>
        <begin position="23"/>
        <end position="293"/>
    </location>
</feature>
<dbReference type="InterPro" id="IPR024932">
    <property type="entry name" value="ApbE"/>
</dbReference>
<dbReference type="EMBL" id="CP124616">
    <property type="protein sequence ID" value="WGW02841.1"/>
    <property type="molecule type" value="Genomic_DNA"/>
</dbReference>
<keyword evidence="5 12" id="KW-0808">Transferase</keyword>
<evidence type="ECO:0000256" key="8">
    <source>
        <dbReference type="ARBA" id="ARBA00022842"/>
    </source>
</evidence>
<comment type="catalytic activity">
    <reaction evidence="10">
        <text>L-threonyl-[protein] + FAD = FMN-L-threonyl-[protein] + AMP + H(+)</text>
        <dbReference type="Rhea" id="RHEA:36847"/>
        <dbReference type="Rhea" id="RHEA-COMP:11060"/>
        <dbReference type="Rhea" id="RHEA-COMP:11061"/>
        <dbReference type="ChEBI" id="CHEBI:15378"/>
        <dbReference type="ChEBI" id="CHEBI:30013"/>
        <dbReference type="ChEBI" id="CHEBI:57692"/>
        <dbReference type="ChEBI" id="CHEBI:74257"/>
        <dbReference type="ChEBI" id="CHEBI:456215"/>
        <dbReference type="EC" id="2.7.1.180"/>
    </reaction>
</comment>
<dbReference type="EC" id="2.7.1.180" evidence="2"/>
<dbReference type="PANTHER" id="PTHR30040">
    <property type="entry name" value="THIAMINE BIOSYNTHESIS LIPOPROTEIN APBE"/>
    <property type="match status" value="1"/>
</dbReference>
<keyword evidence="4" id="KW-0285">Flavoprotein</keyword>
<keyword evidence="8" id="KW-0460">Magnesium</keyword>
<dbReference type="SUPFAM" id="SSF143631">
    <property type="entry name" value="ApbE-like"/>
    <property type="match status" value="1"/>
</dbReference>